<organism evidence="4 5">
    <name type="scientific">Ktedonobacter robiniae</name>
    <dbReference type="NCBI Taxonomy" id="2778365"/>
    <lineage>
        <taxon>Bacteria</taxon>
        <taxon>Bacillati</taxon>
        <taxon>Chloroflexota</taxon>
        <taxon>Ktedonobacteria</taxon>
        <taxon>Ktedonobacterales</taxon>
        <taxon>Ktedonobacteraceae</taxon>
        <taxon>Ktedonobacter</taxon>
    </lineage>
</organism>
<feature type="domain" description="Peptidase S9 prolyl oligopeptidase catalytic" evidence="3">
    <location>
        <begin position="450"/>
        <end position="650"/>
    </location>
</feature>
<keyword evidence="1" id="KW-0378">Hydrolase</keyword>
<dbReference type="InterPro" id="IPR011659">
    <property type="entry name" value="WD40"/>
</dbReference>
<dbReference type="Pfam" id="PF00326">
    <property type="entry name" value="Peptidase_S9"/>
    <property type="match status" value="1"/>
</dbReference>
<accession>A0ABQ3UNJ2</accession>
<keyword evidence="5" id="KW-1185">Reference proteome</keyword>
<name>A0ABQ3UNJ2_9CHLR</name>
<gene>
    <name evidence="4" type="primary">yuxL_1</name>
    <name evidence="4" type="ORF">KSB_27380</name>
</gene>
<comment type="caution">
    <text evidence="4">The sequence shown here is derived from an EMBL/GenBank/DDBJ whole genome shotgun (WGS) entry which is preliminary data.</text>
</comment>
<sequence>MAMQDSSAMIAGMRTDAVVPGTRIPIGPGALSHLRMPSDVHINPDGTRVAFVISEFVGEEEQRRSQIWMLALNDAQTRPVPLLRDIKQANNPRWSPDGRWLAFAGVAEGEREKSQLYLVDAQGGTPRRVCTMPNGILDLEWSPDGSCLAFTSFEGEEQKHDPLVLNLGRHRRLWTIYPQISIPQPITSPELSVWEFSWSPDSNQLALYYSTLPDENGWYGGQVGVVTANGGAVRQLTLLDRQASNLVWHPDGKRLAYVSGDWSDRCHGAGDLFLLSMDGISEVRNLTPGAEYSVHWCQWLAGGEELFFLAVKDLTYIQGIHVVESGQVTILEEDFSVQGGRLSLSSDGATCIAIHSSQQATPDVWAGKVRREEQPHIAWRRLTQVNAVFEATYALAKSERLSYSSVDGWRIDALFTHPLVRKFEGDPPLMVLVHGGPSGMWLDDASLFWTQLFASVGYAVFRPNVRGSWGRGVNFTDAVVGDMGGKDFQDIMYGVEYLITEGMIDPSRIGVAGWSYGGFMTAWAVTQTNRFRVAIMGAGITDWHSFHAESKLSDWDRHFLGADMLDQPEVYRERSPLTYAGKITTPTLILHGEKDTVCPVSQAHAFYRALMDGGVPVEAAIYPGEGHGVRSRSHTRDIEERIVHWLETYL</sequence>
<evidence type="ECO:0000259" key="3">
    <source>
        <dbReference type="Pfam" id="PF00326"/>
    </source>
</evidence>
<evidence type="ECO:0000313" key="4">
    <source>
        <dbReference type="EMBL" id="GHO54263.1"/>
    </source>
</evidence>
<dbReference type="PANTHER" id="PTHR42776:SF27">
    <property type="entry name" value="DIPEPTIDYL PEPTIDASE FAMILY MEMBER 6"/>
    <property type="match status" value="1"/>
</dbReference>
<dbReference type="InterPro" id="IPR001375">
    <property type="entry name" value="Peptidase_S9_cat"/>
</dbReference>
<dbReference type="PANTHER" id="PTHR42776">
    <property type="entry name" value="SERINE PEPTIDASE S9 FAMILY MEMBER"/>
    <property type="match status" value="1"/>
</dbReference>
<protein>
    <submittedName>
        <fullName evidence="4">Peptidase YuxL</fullName>
    </submittedName>
</protein>
<dbReference type="InterPro" id="IPR011042">
    <property type="entry name" value="6-blade_b-propeller_TolB-like"/>
</dbReference>
<dbReference type="SUPFAM" id="SSF82171">
    <property type="entry name" value="DPP6 N-terminal domain-like"/>
    <property type="match status" value="1"/>
</dbReference>
<evidence type="ECO:0000256" key="1">
    <source>
        <dbReference type="ARBA" id="ARBA00022801"/>
    </source>
</evidence>
<evidence type="ECO:0000313" key="5">
    <source>
        <dbReference type="Proteomes" id="UP000654345"/>
    </source>
</evidence>
<evidence type="ECO:0000256" key="2">
    <source>
        <dbReference type="ARBA" id="ARBA00022825"/>
    </source>
</evidence>
<dbReference type="EMBL" id="BNJG01000001">
    <property type="protein sequence ID" value="GHO54263.1"/>
    <property type="molecule type" value="Genomic_DNA"/>
</dbReference>
<keyword evidence="2" id="KW-0645">Protease</keyword>
<proteinExistence type="predicted"/>
<dbReference type="Gene3D" id="3.40.50.1820">
    <property type="entry name" value="alpha/beta hydrolase"/>
    <property type="match status" value="1"/>
</dbReference>
<dbReference type="RefSeq" id="WP_201370997.1">
    <property type="nucleotide sequence ID" value="NZ_BNJG01000001.1"/>
</dbReference>
<dbReference type="Gene3D" id="2.120.10.60">
    <property type="entry name" value="Tricorn protease N-terminal domain"/>
    <property type="match status" value="1"/>
</dbReference>
<dbReference type="SUPFAM" id="SSF53474">
    <property type="entry name" value="alpha/beta-Hydrolases"/>
    <property type="match status" value="1"/>
</dbReference>
<keyword evidence="2" id="KW-0720">Serine protease</keyword>
<dbReference type="Pfam" id="PF07676">
    <property type="entry name" value="PD40"/>
    <property type="match status" value="3"/>
</dbReference>
<dbReference type="Gene3D" id="2.120.10.30">
    <property type="entry name" value="TolB, C-terminal domain"/>
    <property type="match status" value="1"/>
</dbReference>
<dbReference type="InterPro" id="IPR029058">
    <property type="entry name" value="AB_hydrolase_fold"/>
</dbReference>
<dbReference type="Proteomes" id="UP000654345">
    <property type="component" value="Unassembled WGS sequence"/>
</dbReference>
<reference evidence="4 5" key="1">
    <citation type="journal article" date="2021" name="Int. J. Syst. Evol. Microbiol.">
        <title>Reticulibacter mediterranei gen. nov., sp. nov., within the new family Reticulibacteraceae fam. nov., and Ktedonospora formicarum gen. nov., sp. nov., Ktedonobacter robiniae sp. nov., Dictyobacter formicarum sp. nov. and Dictyobacter arantiisoli sp. nov., belonging to the class Ktedonobacteria.</title>
        <authorList>
            <person name="Yabe S."/>
            <person name="Zheng Y."/>
            <person name="Wang C.M."/>
            <person name="Sakai Y."/>
            <person name="Abe K."/>
            <person name="Yokota A."/>
            <person name="Donadio S."/>
            <person name="Cavaletti L."/>
            <person name="Monciardini P."/>
        </authorList>
    </citation>
    <scope>NUCLEOTIDE SEQUENCE [LARGE SCALE GENOMIC DNA]</scope>
    <source>
        <strain evidence="4 5">SOSP1-30</strain>
    </source>
</reference>